<dbReference type="SUPFAM" id="SSF54403">
    <property type="entry name" value="Cystatin/monellin"/>
    <property type="match status" value="2"/>
</dbReference>
<keyword evidence="6" id="KW-0732">Signal</keyword>
<feature type="domain" description="Cystatin" evidence="7">
    <location>
        <begin position="94"/>
        <end position="160"/>
    </location>
</feature>
<dbReference type="InterPro" id="IPR000010">
    <property type="entry name" value="Cystatin_dom"/>
</dbReference>
<organism evidence="8 9">
    <name type="scientific">Neotoma lepida</name>
    <name type="common">Desert woodrat</name>
    <dbReference type="NCBI Taxonomy" id="56216"/>
    <lineage>
        <taxon>Eukaryota</taxon>
        <taxon>Metazoa</taxon>
        <taxon>Chordata</taxon>
        <taxon>Craniata</taxon>
        <taxon>Vertebrata</taxon>
        <taxon>Euteleostomi</taxon>
        <taxon>Mammalia</taxon>
        <taxon>Eutheria</taxon>
        <taxon>Euarchontoglires</taxon>
        <taxon>Glires</taxon>
        <taxon>Rodentia</taxon>
        <taxon>Myomorpha</taxon>
        <taxon>Muroidea</taxon>
        <taxon>Cricetidae</taxon>
        <taxon>Neotominae</taxon>
        <taxon>Neotoma</taxon>
    </lineage>
</organism>
<dbReference type="CDD" id="cd00042">
    <property type="entry name" value="CY"/>
    <property type="match status" value="1"/>
</dbReference>
<keyword evidence="4" id="KW-0646">Protease inhibitor</keyword>
<dbReference type="PANTHER" id="PTHR46945">
    <property type="entry name" value="CYSTATIN-9-LIKE"/>
    <property type="match status" value="1"/>
</dbReference>
<keyword evidence="9" id="KW-1185">Reference proteome</keyword>
<evidence type="ECO:0000256" key="1">
    <source>
        <dbReference type="ARBA" id="ARBA00004613"/>
    </source>
</evidence>
<evidence type="ECO:0000256" key="6">
    <source>
        <dbReference type="ARBA" id="ARBA00022729"/>
    </source>
</evidence>
<keyword evidence="3" id="KW-0964">Secreted</keyword>
<dbReference type="GO" id="GO:0004869">
    <property type="term" value="F:cysteine-type endopeptidase inhibitor activity"/>
    <property type="evidence" value="ECO:0007669"/>
    <property type="project" value="UniProtKB-KW"/>
</dbReference>
<dbReference type="PANTHER" id="PTHR46945:SF3">
    <property type="entry name" value="CYSTATIN E2"/>
    <property type="match status" value="1"/>
</dbReference>
<comment type="subcellular location">
    <subcellularLocation>
        <location evidence="1">Secreted</location>
    </subcellularLocation>
</comment>
<protein>
    <recommendedName>
        <fullName evidence="7">Cystatin domain-containing protein</fullName>
    </recommendedName>
</protein>
<proteinExistence type="inferred from homology"/>
<dbReference type="GO" id="GO:0019730">
    <property type="term" value="P:antimicrobial humoral response"/>
    <property type="evidence" value="ECO:0007669"/>
    <property type="project" value="TreeGrafter"/>
</dbReference>
<dbReference type="OrthoDB" id="9626110at2759"/>
<feature type="non-terminal residue" evidence="8">
    <location>
        <position position="186"/>
    </location>
</feature>
<dbReference type="STRING" id="56216.A0A1A6FZ02"/>
<dbReference type="Pfam" id="PF00031">
    <property type="entry name" value="Cystatin"/>
    <property type="match status" value="2"/>
</dbReference>
<dbReference type="Gene3D" id="3.10.450.10">
    <property type="match status" value="2"/>
</dbReference>
<feature type="non-terminal residue" evidence="8">
    <location>
        <position position="1"/>
    </location>
</feature>
<evidence type="ECO:0000313" key="8">
    <source>
        <dbReference type="EMBL" id="OBS59153.1"/>
    </source>
</evidence>
<evidence type="ECO:0000256" key="4">
    <source>
        <dbReference type="ARBA" id="ARBA00022690"/>
    </source>
</evidence>
<evidence type="ECO:0000259" key="7">
    <source>
        <dbReference type="Pfam" id="PF00031"/>
    </source>
</evidence>
<sequence length="186" mass="21783">QCGMDQPAVVISHVPHDEVPFSHDSIVAGVNYYLEVELGRTTCTKSQPNLTDCPFHDQPHLMRLCWVCKARELTAWCSEKDEPYVDKPVSDPDTVKFALSTFNNQSKEEQYRLDHTMRFSKVQEKLPETFFMKLRLRRTICKKFKESLDTCPFQDNPELENVRQDTRIHPFHSCGCCWRREGVQEQ</sequence>
<name>A0A1A6FZ02_NEOLE</name>
<dbReference type="GO" id="GO:0005615">
    <property type="term" value="C:extracellular space"/>
    <property type="evidence" value="ECO:0007669"/>
    <property type="project" value="TreeGrafter"/>
</dbReference>
<evidence type="ECO:0000256" key="5">
    <source>
        <dbReference type="ARBA" id="ARBA00022704"/>
    </source>
</evidence>
<dbReference type="InterPro" id="IPR043250">
    <property type="entry name" value="CST9-like"/>
</dbReference>
<accession>A0A1A6FZ02</accession>
<comment type="similarity">
    <text evidence="2">Belongs to the cystatin family.</text>
</comment>
<comment type="caution">
    <text evidence="8">The sequence shown here is derived from an EMBL/GenBank/DDBJ whole genome shotgun (WGS) entry which is preliminary data.</text>
</comment>
<gene>
    <name evidence="8" type="ORF">A6R68_09723</name>
</gene>
<keyword evidence="5" id="KW-0789">Thiol protease inhibitor</keyword>
<evidence type="ECO:0000256" key="3">
    <source>
        <dbReference type="ARBA" id="ARBA00022525"/>
    </source>
</evidence>
<dbReference type="Proteomes" id="UP000092124">
    <property type="component" value="Unassembled WGS sequence"/>
</dbReference>
<evidence type="ECO:0000256" key="2">
    <source>
        <dbReference type="ARBA" id="ARBA00009403"/>
    </source>
</evidence>
<dbReference type="AlphaFoldDB" id="A0A1A6FZ02"/>
<dbReference type="InterPro" id="IPR046350">
    <property type="entry name" value="Cystatin_sf"/>
</dbReference>
<dbReference type="EMBL" id="LZPO01108560">
    <property type="protein sequence ID" value="OBS59153.1"/>
    <property type="molecule type" value="Genomic_DNA"/>
</dbReference>
<feature type="domain" description="Cystatin" evidence="7">
    <location>
        <begin position="26"/>
        <end position="60"/>
    </location>
</feature>
<evidence type="ECO:0000313" key="9">
    <source>
        <dbReference type="Proteomes" id="UP000092124"/>
    </source>
</evidence>
<reference evidence="8 9" key="1">
    <citation type="submission" date="2016-06" db="EMBL/GenBank/DDBJ databases">
        <title>The Draft Genome Sequence and Annotation of the Desert Woodrat Neotoma lepida.</title>
        <authorList>
            <person name="Campbell M."/>
            <person name="Oakeson K.F."/>
            <person name="Yandell M."/>
            <person name="Halpert J.R."/>
            <person name="Dearing D."/>
        </authorList>
    </citation>
    <scope>NUCLEOTIDE SEQUENCE [LARGE SCALE GENOMIC DNA]</scope>
    <source>
        <strain evidence="8">417</strain>
        <tissue evidence="8">Liver</tissue>
    </source>
</reference>